<keyword evidence="3 5" id="KW-0694">RNA-binding</keyword>
<dbReference type="InterPro" id="IPR008532">
    <property type="entry name" value="NFACT_RNA-bd"/>
</dbReference>
<feature type="domain" description="NFACT RNA-binding" evidence="6">
    <location>
        <begin position="463"/>
        <end position="554"/>
    </location>
</feature>
<accession>A0ABR7HNC9</accession>
<evidence type="ECO:0000256" key="2">
    <source>
        <dbReference type="ARBA" id="ARBA00022730"/>
    </source>
</evidence>
<dbReference type="EMBL" id="JACOPS010000006">
    <property type="protein sequence ID" value="MBC5729044.1"/>
    <property type="molecule type" value="Genomic_DNA"/>
</dbReference>
<comment type="similarity">
    <text evidence="5">Belongs to the NEMF family.</text>
</comment>
<dbReference type="Gene3D" id="2.30.310.10">
    <property type="entry name" value="ibrinogen binding protein from staphylococcus aureus domain"/>
    <property type="match status" value="1"/>
</dbReference>
<dbReference type="PANTHER" id="PTHR15239:SF6">
    <property type="entry name" value="RIBOSOME QUALITY CONTROL COMPLEX SUBUNIT NEMF"/>
    <property type="match status" value="1"/>
</dbReference>
<evidence type="ECO:0000256" key="1">
    <source>
        <dbReference type="ARBA" id="ARBA00022555"/>
    </source>
</evidence>
<dbReference type="PANTHER" id="PTHR15239">
    <property type="entry name" value="NUCLEAR EXPORT MEDIATOR FACTOR NEMF"/>
    <property type="match status" value="1"/>
</dbReference>
<comment type="subunit">
    <text evidence="5">Associates with stalled 50S ribosomal subunits. Binds to RqcP.</text>
</comment>
<evidence type="ECO:0000313" key="8">
    <source>
        <dbReference type="Proteomes" id="UP000636755"/>
    </source>
</evidence>
<protein>
    <recommendedName>
        <fullName evidence="5">Rqc2 homolog RqcH</fullName>
        <shortName evidence="5">RqcH</shortName>
    </recommendedName>
</protein>
<organism evidence="7 8">
    <name type="scientific">Ruminococcus intestinalis</name>
    <dbReference type="NCBI Taxonomy" id="2763066"/>
    <lineage>
        <taxon>Bacteria</taxon>
        <taxon>Bacillati</taxon>
        <taxon>Bacillota</taxon>
        <taxon>Clostridia</taxon>
        <taxon>Eubacteriales</taxon>
        <taxon>Oscillospiraceae</taxon>
        <taxon>Ruminococcus</taxon>
    </lineage>
</organism>
<evidence type="ECO:0000259" key="6">
    <source>
        <dbReference type="Pfam" id="PF05670"/>
    </source>
</evidence>
<dbReference type="HAMAP" id="MF_00844_B">
    <property type="entry name" value="RqcH_B"/>
    <property type="match status" value="1"/>
</dbReference>
<proteinExistence type="inferred from homology"/>
<evidence type="ECO:0000256" key="4">
    <source>
        <dbReference type="ARBA" id="ARBA00022917"/>
    </source>
</evidence>
<sequence>MALDGIFLRYIKHEIETEALGARVSQIYQPNRDELVFAMRTFNGNKKLLLSARANSPRVHFCGNTPENPASPPMFCMLLRKRIGGGKLVAVRQQECDRVLFLDFECVNELGDTVLITVVCEIMGMYSNIIIVDSNGVIIDSLKRVDLTMSSRRLVLPNIKYELPEAQDKLSILKHSAEEIAEKTVDFDGEMMLNKALLRAIQGVSPLVCRELEYRVGEGTTTRMDKQHYDRLVDVLNNLYVNVNKYAGKPCMVIRDDGKPIDFTFTDIEQYGNFAQIKHFDTYSQLLDSFYETRDSRERMRVKSQDLTKMLVNLSERISRKLAKQKIELKECANREQLRINGDLLQANLYRIERGASFAEVENFYDENMSLIRIKLNPAISPAANAQKYYKDYQKAKNAEHILTEQIEKGRSELEYIDSVLDTVSRAESERELAQIREELTEQGYLRKQKGKQRPQAALPPLEFTSSDGFKILVGRNNTQNDKLTLKIANKNDMWLHTKDIHGSHTVVFAEGREISDTAILEAAQLAAYYSKARESSQVPVDYTLVRYVSKPSGARPGMVIYVNNKTVYVTPKANISE</sequence>
<reference evidence="7 8" key="1">
    <citation type="submission" date="2020-08" db="EMBL/GenBank/DDBJ databases">
        <title>Genome public.</title>
        <authorList>
            <person name="Liu C."/>
            <person name="Sun Q."/>
        </authorList>
    </citation>
    <scope>NUCLEOTIDE SEQUENCE [LARGE SCALE GENOMIC DNA]</scope>
    <source>
        <strain evidence="7 8">NSJ-71</strain>
    </source>
</reference>
<dbReference type="Gene3D" id="1.10.8.50">
    <property type="match status" value="1"/>
</dbReference>
<keyword evidence="2 5" id="KW-0699">rRNA-binding</keyword>
<dbReference type="RefSeq" id="WP_186936265.1">
    <property type="nucleotide sequence ID" value="NZ_JACOPS010000006.1"/>
</dbReference>
<gene>
    <name evidence="5" type="primary">rqcH</name>
    <name evidence="7" type="ORF">H8R91_11035</name>
</gene>
<evidence type="ECO:0000313" key="7">
    <source>
        <dbReference type="EMBL" id="MBC5729044.1"/>
    </source>
</evidence>
<keyword evidence="8" id="KW-1185">Reference proteome</keyword>
<dbReference type="Proteomes" id="UP000636755">
    <property type="component" value="Unassembled WGS sequence"/>
</dbReference>
<comment type="function">
    <text evidence="5">Key component of the ribosome quality control system (RQC), a ribosome-associated complex that mediates the extraction of incompletely synthesized nascent chains from stalled ribosomes and their subsequent degradation. RqcH recruits Ala-charged tRNA, and with RqcP directs the elongation of stalled nascent chains on 50S ribosomal subunits, leading to non-templated C-terminal alanine extensions (Ala tail). The Ala tail promotes nascent chain degradation. May add between 1 and at least 8 Ala residues. Binds to stalled 50S ribosomal subunits.</text>
</comment>
<comment type="caution">
    <text evidence="7">The sequence shown here is derived from an EMBL/GenBank/DDBJ whole genome shotgun (WGS) entry which is preliminary data.</text>
</comment>
<dbReference type="Gene3D" id="3.40.970.40">
    <property type="entry name" value="fibrinogen binding protein from staphylococcus aureus domain like"/>
    <property type="match status" value="1"/>
</dbReference>
<evidence type="ECO:0000256" key="3">
    <source>
        <dbReference type="ARBA" id="ARBA00022884"/>
    </source>
</evidence>
<keyword evidence="4 5" id="KW-0648">Protein biosynthesis</keyword>
<dbReference type="Pfam" id="PF05833">
    <property type="entry name" value="NFACT_N"/>
    <property type="match status" value="1"/>
</dbReference>
<dbReference type="InterPro" id="IPR043682">
    <property type="entry name" value="RqcH_bacterial"/>
</dbReference>
<keyword evidence="1 5" id="KW-0820">tRNA-binding</keyword>
<dbReference type="Pfam" id="PF05670">
    <property type="entry name" value="NFACT-R_1"/>
    <property type="match status" value="1"/>
</dbReference>
<evidence type="ECO:0000256" key="5">
    <source>
        <dbReference type="HAMAP-Rule" id="MF_00844"/>
    </source>
</evidence>
<dbReference type="InterPro" id="IPR051608">
    <property type="entry name" value="RQC_Subunit_NEMF"/>
</dbReference>
<name>A0ABR7HNC9_9FIRM</name>